<keyword evidence="1" id="KW-0812">Transmembrane</keyword>
<evidence type="ECO:0000313" key="4">
    <source>
        <dbReference type="Proteomes" id="UP001500929"/>
    </source>
</evidence>
<dbReference type="Proteomes" id="UP001500929">
    <property type="component" value="Unassembled WGS sequence"/>
</dbReference>
<protein>
    <recommendedName>
        <fullName evidence="5">Gram-positive cocci surface proteins LPxTG domain-containing protein</fullName>
    </recommendedName>
</protein>
<dbReference type="EMBL" id="BAAAQY010000004">
    <property type="protein sequence ID" value="GAA2230857.1"/>
    <property type="molecule type" value="Genomic_DNA"/>
</dbReference>
<dbReference type="RefSeq" id="WP_259478959.1">
    <property type="nucleotide sequence ID" value="NZ_BAAAQY010000004.1"/>
</dbReference>
<accession>A0ABN3DGW1</accession>
<gene>
    <name evidence="3" type="ORF">GCM10009851_14550</name>
</gene>
<reference evidence="3 4" key="1">
    <citation type="journal article" date="2019" name="Int. J. Syst. Evol. Microbiol.">
        <title>The Global Catalogue of Microorganisms (GCM) 10K type strain sequencing project: providing services to taxonomists for standard genome sequencing and annotation.</title>
        <authorList>
            <consortium name="The Broad Institute Genomics Platform"/>
            <consortium name="The Broad Institute Genome Sequencing Center for Infectious Disease"/>
            <person name="Wu L."/>
            <person name="Ma J."/>
        </authorList>
    </citation>
    <scope>NUCLEOTIDE SEQUENCE [LARGE SCALE GENOMIC DNA]</scope>
    <source>
        <strain evidence="3 4">JCM 16117</strain>
    </source>
</reference>
<keyword evidence="1" id="KW-0472">Membrane</keyword>
<sequence length="478" mass="49123">MIGAIAVIAGTMLAGGLPASAAPGDEGESDSAPFVNTVPPVISPEDPVWGMPGADTLTATPGTWNQKYDSISYRWFVTDQDGNPSTQYPDYVSTDNPWKTGNSSGKYAGQFFVVQVHVFLNDGTYGTAVSDPVYFAPQGLQSGKVSIDGDGVVGSKLKAKFDDWEVPPNGEAYDYEFSWAANGVPIPEATFDTWKVTSEYAGQNITVTMVLQAEGYYVTPVVSDGLQIADVQNVVAGETVDATELPEGGVEFVLADPGAPAWLDFGAPDESGAVTVSAPVFITTPVAAVSIPAGTTISSSDPAWQGLVALPGVVDDVDVPVEAGSRADVALAVELGDPDATLTFSRTVRLLLVGQAGQLAGFVPGGGDSSAFSEIALACDADSREAADQQFDGAALACSIDVDSDLVIQTRHFTTFVAYTVTAAASTPTPTPTPTSTTAASTLAATGSPIAPLLIAVVLLGTLGLASVAVARRAVRKG</sequence>
<comment type="caution">
    <text evidence="3">The sequence shown here is derived from an EMBL/GenBank/DDBJ whole genome shotgun (WGS) entry which is preliminary data.</text>
</comment>
<evidence type="ECO:0000256" key="1">
    <source>
        <dbReference type="SAM" id="Phobius"/>
    </source>
</evidence>
<name>A0ABN3DGW1_9MICO</name>
<feature type="signal peptide" evidence="2">
    <location>
        <begin position="1"/>
        <end position="21"/>
    </location>
</feature>
<feature type="transmembrane region" description="Helical" evidence="1">
    <location>
        <begin position="450"/>
        <end position="471"/>
    </location>
</feature>
<keyword evidence="1" id="KW-1133">Transmembrane helix</keyword>
<keyword evidence="2" id="KW-0732">Signal</keyword>
<proteinExistence type="predicted"/>
<dbReference type="Gene3D" id="2.60.40.2700">
    <property type="match status" value="1"/>
</dbReference>
<evidence type="ECO:0008006" key="5">
    <source>
        <dbReference type="Google" id="ProtNLM"/>
    </source>
</evidence>
<organism evidence="3 4">
    <name type="scientific">Herbiconiux moechotypicola</name>
    <dbReference type="NCBI Taxonomy" id="637393"/>
    <lineage>
        <taxon>Bacteria</taxon>
        <taxon>Bacillati</taxon>
        <taxon>Actinomycetota</taxon>
        <taxon>Actinomycetes</taxon>
        <taxon>Micrococcales</taxon>
        <taxon>Microbacteriaceae</taxon>
        <taxon>Herbiconiux</taxon>
    </lineage>
</organism>
<evidence type="ECO:0000256" key="2">
    <source>
        <dbReference type="SAM" id="SignalP"/>
    </source>
</evidence>
<feature type="chain" id="PRO_5047355508" description="Gram-positive cocci surface proteins LPxTG domain-containing protein" evidence="2">
    <location>
        <begin position="22"/>
        <end position="478"/>
    </location>
</feature>
<evidence type="ECO:0000313" key="3">
    <source>
        <dbReference type="EMBL" id="GAA2230857.1"/>
    </source>
</evidence>
<keyword evidence="4" id="KW-1185">Reference proteome</keyword>